<proteinExistence type="predicted"/>
<dbReference type="RefSeq" id="WP_013968640.1">
    <property type="nucleotide sequence ID" value="NC_015732.1"/>
</dbReference>
<keyword evidence="4" id="KW-1185">Reference proteome</keyword>
<dbReference type="InterPro" id="IPR013429">
    <property type="entry name" value="Regulatory_FmdB_Zinc_ribbon"/>
</dbReference>
<evidence type="ECO:0000313" key="4">
    <source>
        <dbReference type="Proteomes" id="UP000000503"/>
    </source>
</evidence>
<dbReference type="Gene3D" id="2.20.28.30">
    <property type="entry name" value="RNA polymerase ii, chain L"/>
    <property type="match status" value="1"/>
</dbReference>
<organism evidence="3 4">
    <name type="scientific">Gracilinema caldarium (strain ATCC 51460 / DSM 7334 / H1)</name>
    <name type="common">Treponema caldarium</name>
    <dbReference type="NCBI Taxonomy" id="744872"/>
    <lineage>
        <taxon>Bacteria</taxon>
        <taxon>Pseudomonadati</taxon>
        <taxon>Spirochaetota</taxon>
        <taxon>Spirochaetia</taxon>
        <taxon>Spirochaetales</taxon>
        <taxon>Breznakiellaceae</taxon>
        <taxon>Gracilinema</taxon>
    </lineage>
</organism>
<dbReference type="PANTHER" id="PTHR34404:SF2">
    <property type="entry name" value="CONSERVED SERINE RICH PROTEIN"/>
    <property type="match status" value="1"/>
</dbReference>
<dbReference type="OrthoDB" id="9813321at2"/>
<name>F8F0I5_GRAC1</name>
<feature type="domain" description="Putative regulatory protein FmdB zinc ribbon" evidence="2">
    <location>
        <begin position="1"/>
        <end position="41"/>
    </location>
</feature>
<dbReference type="KEGG" id="scd:Spica_1183"/>
<feature type="region of interest" description="Disordered" evidence="1">
    <location>
        <begin position="58"/>
        <end position="89"/>
    </location>
</feature>
<sequence length="89" mass="9215">MPTYEYECKTCGHNFEVFQNMSDPALTSCPECGNEVRRLINGGTGIIFKGSGFYVTDKGSSKSSSSSSSASCSACSASDSGTCASKTAV</sequence>
<dbReference type="STRING" id="744872.Spica_1183"/>
<evidence type="ECO:0000256" key="1">
    <source>
        <dbReference type="SAM" id="MobiDB-lite"/>
    </source>
</evidence>
<dbReference type="PANTHER" id="PTHR34404">
    <property type="entry name" value="REGULATORY PROTEIN, FMDB FAMILY"/>
    <property type="match status" value="1"/>
</dbReference>
<evidence type="ECO:0000259" key="2">
    <source>
        <dbReference type="SMART" id="SM00834"/>
    </source>
</evidence>
<gene>
    <name evidence="3" type="ordered locus">Spica_1183</name>
</gene>
<dbReference type="EMBL" id="CP002868">
    <property type="protein sequence ID" value="AEJ19329.1"/>
    <property type="molecule type" value="Genomic_DNA"/>
</dbReference>
<dbReference type="NCBIfam" id="TIGR02605">
    <property type="entry name" value="CxxC_CxxC_SSSS"/>
    <property type="match status" value="1"/>
</dbReference>
<evidence type="ECO:0000313" key="3">
    <source>
        <dbReference type="EMBL" id="AEJ19329.1"/>
    </source>
</evidence>
<accession>F8F0I5</accession>
<dbReference type="eggNOG" id="COG2331">
    <property type="taxonomic scope" value="Bacteria"/>
</dbReference>
<dbReference type="HOGENOM" id="CLU_136025_1_1_12"/>
<protein>
    <submittedName>
        <fullName evidence="3">Regulatory protein, FmdB family</fullName>
    </submittedName>
</protein>
<dbReference type="Proteomes" id="UP000000503">
    <property type="component" value="Chromosome"/>
</dbReference>
<dbReference type="AlphaFoldDB" id="F8F0I5"/>
<dbReference type="SMART" id="SM00834">
    <property type="entry name" value="CxxC_CXXC_SSSS"/>
    <property type="match status" value="1"/>
</dbReference>
<dbReference type="Pfam" id="PF09723">
    <property type="entry name" value="Zn_ribbon_8"/>
    <property type="match status" value="1"/>
</dbReference>
<reference evidence="4" key="1">
    <citation type="journal article" date="2013" name="Stand. Genomic Sci.">
        <title>Genome sequence of the thermophilic fresh-water bacterium Spirochaeta caldaria type strain (H1(T)), reclassification of Spirochaeta caldaria, Spirochaeta stenostrepta, and Spirochaeta zuelzerae in the genus Treponema as Treponema caldaria comb. nov., Treponema stenostrepta comb. nov., and Treponema zuelzerae comb. nov., and emendation of the genus Treponema.</title>
        <authorList>
            <person name="Abt B."/>
            <person name="Goker M."/>
            <person name="Scheuner C."/>
            <person name="Han C."/>
            <person name="Lu M."/>
            <person name="Misra M."/>
            <person name="Lapidus A."/>
            <person name="Nolan M."/>
            <person name="Lucas S."/>
            <person name="Hammon N."/>
            <person name="Deshpande S."/>
            <person name="Cheng J.F."/>
            <person name="Tapia R."/>
            <person name="Goodwin L.A."/>
            <person name="Pitluck S."/>
            <person name="Liolios K."/>
            <person name="Pagani I."/>
            <person name="Ivanova N."/>
            <person name="Mavromatis K."/>
            <person name="Mikhailova N."/>
            <person name="Huntemann M."/>
            <person name="Pati A."/>
            <person name="Chen A."/>
            <person name="Palaniappan K."/>
            <person name="Land M."/>
            <person name="Hauser L."/>
            <person name="Jeffries C.D."/>
            <person name="Rohde M."/>
            <person name="Spring S."/>
            <person name="Gronow S."/>
            <person name="Detter J.C."/>
            <person name="Bristow J."/>
            <person name="Eisen J.A."/>
            <person name="Markowitz V."/>
            <person name="Hugenholtz P."/>
            <person name="Kyrpides N.C."/>
            <person name="Woyke T."/>
            <person name="Klenk H.P."/>
        </authorList>
    </citation>
    <scope>NUCLEOTIDE SEQUENCE</scope>
    <source>
        <strain evidence="4">ATCC 51460 / DSM 7334 / H1</strain>
    </source>
</reference>